<name>A0AAW1A245_9HYME</name>
<dbReference type="AlphaFoldDB" id="A0AAW1A245"/>
<dbReference type="Proteomes" id="UP001432146">
    <property type="component" value="Unassembled WGS sequence"/>
</dbReference>
<evidence type="ECO:0000256" key="1">
    <source>
        <dbReference type="SAM" id="MobiDB-lite"/>
    </source>
</evidence>
<keyword evidence="3" id="KW-1185">Reference proteome</keyword>
<gene>
    <name evidence="2" type="ORF">QLX08_004616</name>
</gene>
<evidence type="ECO:0000313" key="2">
    <source>
        <dbReference type="EMBL" id="KAK9303902.1"/>
    </source>
</evidence>
<comment type="caution">
    <text evidence="2">The sequence shown here is derived from an EMBL/GenBank/DDBJ whole genome shotgun (WGS) entry which is preliminary data.</text>
</comment>
<feature type="compositionally biased region" description="Low complexity" evidence="1">
    <location>
        <begin position="1"/>
        <end position="26"/>
    </location>
</feature>
<evidence type="ECO:0000313" key="3">
    <source>
        <dbReference type="Proteomes" id="UP001432146"/>
    </source>
</evidence>
<dbReference type="EMBL" id="JAWNGG020000071">
    <property type="protein sequence ID" value="KAK9303902.1"/>
    <property type="molecule type" value="Genomic_DNA"/>
</dbReference>
<accession>A0AAW1A245</accession>
<proteinExistence type="predicted"/>
<sequence length="87" mass="9033">MKVSSSCLGRNSSGNSGNSGNSVPNSLQIQRDRLASSRCGEPGHPLSDVVPLTLPPANPTPCKHETNPCHGECGSCALMGPYSRVPM</sequence>
<organism evidence="2 3">
    <name type="scientific">Tetragonisca angustula</name>
    <dbReference type="NCBI Taxonomy" id="166442"/>
    <lineage>
        <taxon>Eukaryota</taxon>
        <taxon>Metazoa</taxon>
        <taxon>Ecdysozoa</taxon>
        <taxon>Arthropoda</taxon>
        <taxon>Hexapoda</taxon>
        <taxon>Insecta</taxon>
        <taxon>Pterygota</taxon>
        <taxon>Neoptera</taxon>
        <taxon>Endopterygota</taxon>
        <taxon>Hymenoptera</taxon>
        <taxon>Apocrita</taxon>
        <taxon>Aculeata</taxon>
        <taxon>Apoidea</taxon>
        <taxon>Anthophila</taxon>
        <taxon>Apidae</taxon>
        <taxon>Tetragonisca</taxon>
    </lineage>
</organism>
<feature type="region of interest" description="Disordered" evidence="1">
    <location>
        <begin position="1"/>
        <end position="50"/>
    </location>
</feature>
<reference evidence="2 3" key="1">
    <citation type="submission" date="2024-05" db="EMBL/GenBank/DDBJ databases">
        <title>The nuclear and mitochondrial genome assemblies of Tetragonisca angustula (Apidae: Meliponini), a tiny yet remarkable pollinator in the Neotropics.</title>
        <authorList>
            <person name="Ferrari R."/>
            <person name="Ricardo P.C."/>
            <person name="Dias F.C."/>
            <person name="Araujo N.S."/>
            <person name="Soares D.O."/>
            <person name="Zhou Q.-S."/>
            <person name="Zhu C.-D."/>
            <person name="Coutinho L."/>
            <person name="Airas M.C."/>
            <person name="Batista T.M."/>
        </authorList>
    </citation>
    <scope>NUCLEOTIDE SEQUENCE [LARGE SCALE GENOMIC DNA]</scope>
    <source>
        <strain evidence="2">ASF017062</strain>
        <tissue evidence="2">Abdomen</tissue>
    </source>
</reference>
<protein>
    <submittedName>
        <fullName evidence="2">Uncharacterized protein</fullName>
    </submittedName>
</protein>